<accession>A0A9P6Q8N4</accession>
<evidence type="ECO:0000313" key="2">
    <source>
        <dbReference type="Proteomes" id="UP000726737"/>
    </source>
</evidence>
<gene>
    <name evidence="1" type="ORF">BG011_001950</name>
</gene>
<dbReference type="GO" id="GO:0003677">
    <property type="term" value="F:DNA binding"/>
    <property type="evidence" value="ECO:0007669"/>
    <property type="project" value="InterPro"/>
</dbReference>
<keyword evidence="2" id="KW-1185">Reference proteome</keyword>
<dbReference type="EMBL" id="JAAAJA010000157">
    <property type="protein sequence ID" value="KAG0260349.1"/>
    <property type="molecule type" value="Genomic_DNA"/>
</dbReference>
<proteinExistence type="predicted"/>
<reference evidence="1" key="1">
    <citation type="journal article" date="2020" name="Fungal Divers.">
        <title>Resolving the Mortierellaceae phylogeny through synthesis of multi-gene phylogenetics and phylogenomics.</title>
        <authorList>
            <person name="Vandepol N."/>
            <person name="Liber J."/>
            <person name="Desiro A."/>
            <person name="Na H."/>
            <person name="Kennedy M."/>
            <person name="Barry K."/>
            <person name="Grigoriev I.V."/>
            <person name="Miller A.N."/>
            <person name="O'Donnell K."/>
            <person name="Stajich J.E."/>
            <person name="Bonito G."/>
        </authorList>
    </citation>
    <scope>NUCLEOTIDE SEQUENCE</scope>
    <source>
        <strain evidence="1">KOD948</strain>
    </source>
</reference>
<evidence type="ECO:0000313" key="1">
    <source>
        <dbReference type="EMBL" id="KAG0260349.1"/>
    </source>
</evidence>
<organism evidence="1 2">
    <name type="scientific">Mortierella polycephala</name>
    <dbReference type="NCBI Taxonomy" id="41804"/>
    <lineage>
        <taxon>Eukaryota</taxon>
        <taxon>Fungi</taxon>
        <taxon>Fungi incertae sedis</taxon>
        <taxon>Mucoromycota</taxon>
        <taxon>Mortierellomycotina</taxon>
        <taxon>Mortierellomycetes</taxon>
        <taxon>Mortierellales</taxon>
        <taxon>Mortierellaceae</taxon>
        <taxon>Mortierella</taxon>
    </lineage>
</organism>
<dbReference type="InterPro" id="IPR038279">
    <property type="entry name" value="Ndc10_dom2_sf"/>
</dbReference>
<protein>
    <submittedName>
        <fullName evidence="1">Uncharacterized protein</fullName>
    </submittedName>
</protein>
<dbReference type="Gene3D" id="1.10.443.20">
    <property type="entry name" value="Centromere DNA-binding protein complex CBF3 subunit, domain 2"/>
    <property type="match status" value="1"/>
</dbReference>
<name>A0A9P6Q8N4_9FUNG</name>
<dbReference type="AlphaFoldDB" id="A0A9P6Q8N4"/>
<dbReference type="OrthoDB" id="2442061at2759"/>
<comment type="caution">
    <text evidence="1">The sequence shown here is derived from an EMBL/GenBank/DDBJ whole genome shotgun (WGS) entry which is preliminary data.</text>
</comment>
<dbReference type="Proteomes" id="UP000726737">
    <property type="component" value="Unassembled WGS sequence"/>
</dbReference>
<sequence length="121" mass="13424">MGTINNEDRFQLKVLPGQADGEKSIVPQTTYHAAAKVFVQHNTTTDKKMHGGRRAGTMEAHRLAIPQYDIKAGGRWTADRGRMESFYMPSLPSNSAMGMAGSLNKPFYLKRNTVNPSVELQ</sequence>